<proteinExistence type="predicted"/>
<evidence type="ECO:0000313" key="2">
    <source>
        <dbReference type="EMBL" id="SDG83921.1"/>
    </source>
</evidence>
<feature type="region of interest" description="Disordered" evidence="1">
    <location>
        <begin position="1"/>
        <end position="35"/>
    </location>
</feature>
<evidence type="ECO:0008006" key="6">
    <source>
        <dbReference type="Google" id="ProtNLM"/>
    </source>
</evidence>
<dbReference type="EMBL" id="FNAX01000032">
    <property type="protein sequence ID" value="SDG83921.1"/>
    <property type="molecule type" value="Genomic_DNA"/>
</dbReference>
<protein>
    <recommendedName>
        <fullName evidence="6">Excreted virulence factor EspC, type VII ESX diderm</fullName>
    </recommendedName>
</protein>
<evidence type="ECO:0000313" key="3">
    <source>
        <dbReference type="EMBL" id="WUR37128.1"/>
    </source>
</evidence>
<accession>A0A1G7XIQ0</accession>
<dbReference type="EMBL" id="CP108330">
    <property type="protein sequence ID" value="WUR37128.1"/>
    <property type="molecule type" value="Genomic_DNA"/>
</dbReference>
<reference evidence="2 4" key="1">
    <citation type="submission" date="2016-10" db="EMBL/GenBank/DDBJ databases">
        <authorList>
            <person name="de Groot N.N."/>
        </authorList>
    </citation>
    <scope>NUCLEOTIDE SEQUENCE [LARGE SCALE GENOMIC DNA]</scope>
    <source>
        <strain evidence="2 4">CGMCC 4.1859</strain>
    </source>
</reference>
<dbReference type="Proteomes" id="UP000198614">
    <property type="component" value="Unassembled WGS sequence"/>
</dbReference>
<reference evidence="3" key="2">
    <citation type="submission" date="2022-10" db="EMBL/GenBank/DDBJ databases">
        <title>The complete genomes of actinobacterial strains from the NBC collection.</title>
        <authorList>
            <person name="Joergensen T.S."/>
            <person name="Alvarez Arevalo M."/>
            <person name="Sterndorff E.B."/>
            <person name="Faurdal D."/>
            <person name="Vuksanovic O."/>
            <person name="Mourched A.-S."/>
            <person name="Charusanti P."/>
            <person name="Shaw S."/>
            <person name="Blin K."/>
            <person name="Weber T."/>
        </authorList>
    </citation>
    <scope>NUCLEOTIDE SEQUENCE</scope>
    <source>
        <strain evidence="3">NBC_00489</strain>
    </source>
</reference>
<sequence>MSFDEMWGQARSSAAARQHSSMRLNQLPADRGPTGEKLVADAGFLRNRAKKADTVRDDFSKVDDDAVKETKQVGDSLKGFKSGSAFSTFLARWGNQMKYVEGLLANDIVAALQSSANDYAAREHKEKARHSSEKLK</sequence>
<dbReference type="OrthoDB" id="4204653at2"/>
<evidence type="ECO:0000313" key="4">
    <source>
        <dbReference type="Proteomes" id="UP000198614"/>
    </source>
</evidence>
<dbReference type="Proteomes" id="UP001432161">
    <property type="component" value="Chromosome"/>
</dbReference>
<name>A0A1G7XIQ0_9ACTN</name>
<organism evidence="2 4">
    <name type="scientific">Streptomyces griseoaurantiacus</name>
    <dbReference type="NCBI Taxonomy" id="68213"/>
    <lineage>
        <taxon>Bacteria</taxon>
        <taxon>Bacillati</taxon>
        <taxon>Actinomycetota</taxon>
        <taxon>Actinomycetes</taxon>
        <taxon>Kitasatosporales</taxon>
        <taxon>Streptomycetaceae</taxon>
        <taxon>Streptomyces</taxon>
        <taxon>Streptomyces aurantiacus group</taxon>
    </lineage>
</organism>
<feature type="compositionally biased region" description="Low complexity" evidence="1">
    <location>
        <begin position="9"/>
        <end position="21"/>
    </location>
</feature>
<evidence type="ECO:0000313" key="5">
    <source>
        <dbReference type="Proteomes" id="UP001432161"/>
    </source>
</evidence>
<evidence type="ECO:0000256" key="1">
    <source>
        <dbReference type="SAM" id="MobiDB-lite"/>
    </source>
</evidence>
<dbReference type="AlphaFoldDB" id="A0A1G7XIQ0"/>
<keyword evidence="5" id="KW-1185">Reference proteome</keyword>
<gene>
    <name evidence="3" type="ORF">OHN36_07995</name>
    <name evidence="2" type="ORF">SAMN05216260_13217</name>
</gene>